<keyword evidence="5" id="KW-1185">Reference proteome</keyword>
<dbReference type="GO" id="GO:0008270">
    <property type="term" value="F:zinc ion binding"/>
    <property type="evidence" value="ECO:0007669"/>
    <property type="project" value="UniProtKB-UniRule"/>
</dbReference>
<evidence type="ECO:0000256" key="1">
    <source>
        <dbReference type="PROSITE-ProRule" id="PRU01211"/>
    </source>
</evidence>
<dbReference type="SUPFAM" id="SSF55486">
    <property type="entry name" value="Metalloproteases ('zincins'), catalytic domain"/>
    <property type="match status" value="1"/>
</dbReference>
<dbReference type="PRINTS" id="PR00480">
    <property type="entry name" value="ASTACIN"/>
</dbReference>
<feature type="binding site" evidence="1">
    <location>
        <position position="156"/>
    </location>
    <ligand>
        <name>Zn(2+)</name>
        <dbReference type="ChEBI" id="CHEBI:29105"/>
        <note>catalytic</note>
    </ligand>
</feature>
<keyword evidence="1 2" id="KW-0378">Hydrolase</keyword>
<dbReference type="InterPro" id="IPR034035">
    <property type="entry name" value="Astacin-like_dom"/>
</dbReference>
<name>A0A0M4EB81_DROBS</name>
<comment type="caution">
    <text evidence="1">Lacks conserved residue(s) required for the propagation of feature annotation.</text>
</comment>
<dbReference type="InterPro" id="IPR001506">
    <property type="entry name" value="Peptidase_M12A"/>
</dbReference>
<evidence type="ECO:0000313" key="4">
    <source>
        <dbReference type="EMBL" id="ALC39801.1"/>
    </source>
</evidence>
<comment type="cofactor">
    <cofactor evidence="1 2">
        <name>Zn(2+)</name>
        <dbReference type="ChEBI" id="CHEBI:29105"/>
    </cofactor>
    <text evidence="1 2">Binds 1 zinc ion per subunit.</text>
</comment>
<accession>A0A0M4EB81</accession>
<reference evidence="4 5" key="1">
    <citation type="submission" date="2015-08" db="EMBL/GenBank/DDBJ databases">
        <title>Ancestral chromatin configuration constrains chromatin evolution on differentiating sex chromosomes in Drosophila.</title>
        <authorList>
            <person name="Zhou Q."/>
            <person name="Bachtrog D."/>
        </authorList>
    </citation>
    <scope>NUCLEOTIDE SEQUENCE [LARGE SCALE GENOMIC DNA]</scope>
    <source>
        <tissue evidence="4">Whole larvae</tissue>
    </source>
</reference>
<feature type="domain" description="Peptidase M12A" evidence="3">
    <location>
        <begin position="45"/>
        <end position="250"/>
    </location>
</feature>
<protein>
    <recommendedName>
        <fullName evidence="2">Metalloendopeptidase</fullName>
        <ecNumber evidence="2">3.4.24.-</ecNumber>
    </recommendedName>
</protein>
<keyword evidence="2" id="KW-0732">Signal</keyword>
<feature type="binding site" evidence="1">
    <location>
        <position position="146"/>
    </location>
    <ligand>
        <name>Zn(2+)</name>
        <dbReference type="ChEBI" id="CHEBI:29105"/>
        <note>catalytic</note>
    </ligand>
</feature>
<dbReference type="SMR" id="A0A0M4EB81"/>
<evidence type="ECO:0000256" key="2">
    <source>
        <dbReference type="RuleBase" id="RU361183"/>
    </source>
</evidence>
<dbReference type="InterPro" id="IPR006026">
    <property type="entry name" value="Peptidase_Metallo"/>
</dbReference>
<dbReference type="OMA" id="ETRRWPN"/>
<keyword evidence="1 2" id="KW-0482">Metalloprotease</keyword>
<dbReference type="EC" id="3.4.24.-" evidence="2"/>
<dbReference type="PANTHER" id="PTHR10127:SF814">
    <property type="entry name" value="MEPRIN A SUBUNIT BETA"/>
    <property type="match status" value="1"/>
</dbReference>
<dbReference type="OrthoDB" id="291007at2759"/>
<dbReference type="Proteomes" id="UP000494163">
    <property type="component" value="Chromosome 2L"/>
</dbReference>
<dbReference type="FunFam" id="3.40.390.10:FF:000037">
    <property type="entry name" value="Metalloendopeptidase"/>
    <property type="match status" value="1"/>
</dbReference>
<feature type="signal peptide" evidence="2">
    <location>
        <begin position="1"/>
        <end position="23"/>
    </location>
</feature>
<proteinExistence type="predicted"/>
<gene>
    <name evidence="4" type="ORF">Dbus_chr2Lg1886</name>
</gene>
<feature type="active site" evidence="1">
    <location>
        <position position="147"/>
    </location>
</feature>
<dbReference type="CDD" id="cd04280">
    <property type="entry name" value="ZnMc_astacin_like"/>
    <property type="match status" value="1"/>
</dbReference>
<keyword evidence="1 2" id="KW-0645">Protease</keyword>
<evidence type="ECO:0000313" key="5">
    <source>
        <dbReference type="Proteomes" id="UP000494163"/>
    </source>
</evidence>
<feature type="binding site" evidence="1">
    <location>
        <position position="150"/>
    </location>
    <ligand>
        <name>Zn(2+)</name>
        <dbReference type="ChEBI" id="CHEBI:29105"/>
        <note>catalytic</note>
    </ligand>
</feature>
<dbReference type="PROSITE" id="PS51864">
    <property type="entry name" value="ASTACIN"/>
    <property type="match status" value="1"/>
</dbReference>
<dbReference type="Pfam" id="PF01400">
    <property type="entry name" value="Astacin"/>
    <property type="match status" value="1"/>
</dbReference>
<keyword evidence="1 2" id="KW-0862">Zinc</keyword>
<organism evidence="4 5">
    <name type="scientific">Drosophila busckii</name>
    <name type="common">Fruit fly</name>
    <dbReference type="NCBI Taxonomy" id="30019"/>
    <lineage>
        <taxon>Eukaryota</taxon>
        <taxon>Metazoa</taxon>
        <taxon>Ecdysozoa</taxon>
        <taxon>Arthropoda</taxon>
        <taxon>Hexapoda</taxon>
        <taxon>Insecta</taxon>
        <taxon>Pterygota</taxon>
        <taxon>Neoptera</taxon>
        <taxon>Endopterygota</taxon>
        <taxon>Diptera</taxon>
        <taxon>Brachycera</taxon>
        <taxon>Muscomorpha</taxon>
        <taxon>Ephydroidea</taxon>
        <taxon>Drosophilidae</taxon>
        <taxon>Drosophila</taxon>
    </lineage>
</organism>
<dbReference type="PANTHER" id="PTHR10127">
    <property type="entry name" value="DISCOIDIN, CUB, EGF, LAMININ , AND ZINC METALLOPROTEASE DOMAIN CONTAINING"/>
    <property type="match status" value="1"/>
</dbReference>
<dbReference type="SMART" id="SM00235">
    <property type="entry name" value="ZnMc"/>
    <property type="match status" value="1"/>
</dbReference>
<dbReference type="GO" id="GO:0006508">
    <property type="term" value="P:proteolysis"/>
    <property type="evidence" value="ECO:0007669"/>
    <property type="project" value="UniProtKB-KW"/>
</dbReference>
<dbReference type="STRING" id="30019.A0A0M4EB81"/>
<dbReference type="AlphaFoldDB" id="A0A0M4EB81"/>
<dbReference type="Gene3D" id="3.40.390.10">
    <property type="entry name" value="Collagenase (Catalytic Domain)"/>
    <property type="match status" value="1"/>
</dbReference>
<feature type="chain" id="PRO_5005732018" description="Metalloendopeptidase" evidence="2">
    <location>
        <begin position="24"/>
        <end position="253"/>
    </location>
</feature>
<dbReference type="EMBL" id="CP012523">
    <property type="protein sequence ID" value="ALC39801.1"/>
    <property type="molecule type" value="Genomic_DNA"/>
</dbReference>
<evidence type="ECO:0000259" key="3">
    <source>
        <dbReference type="PROSITE" id="PS51864"/>
    </source>
</evidence>
<sequence length="253" mass="28271">MLNARTHLFGLALLSLLSLGVWAAPLDLEDPELTAGYFQGDMDIEFTRNGEIASTRHWPNATVPYKIDEEFTEPYVAYIELGMRLIERVSCVRFVPATAQTLDYVFVTVSSSGCSSKVGYRGGEQTVKLKPAALDTGCFKLGTIQHELLHTLGFHHQQCAADRDEFVHILEENIQEGKEGNFLKYEVDRVSDFDVAYDYGSILHYSSKAFSVNGQPTIVALKPEGQLQMGQRLALSEADIKRLNTMYKCPLPL</sequence>
<keyword evidence="1 2" id="KW-0479">Metal-binding</keyword>
<dbReference type="GO" id="GO:0004222">
    <property type="term" value="F:metalloendopeptidase activity"/>
    <property type="evidence" value="ECO:0007669"/>
    <property type="project" value="UniProtKB-UniRule"/>
</dbReference>
<dbReference type="InterPro" id="IPR024079">
    <property type="entry name" value="MetalloPept_cat_dom_sf"/>
</dbReference>